<evidence type="ECO:0000313" key="5">
    <source>
        <dbReference type="Proteomes" id="UP000678499"/>
    </source>
</evidence>
<evidence type="ECO:0000256" key="2">
    <source>
        <dbReference type="SAM" id="MobiDB-lite"/>
    </source>
</evidence>
<dbReference type="SUPFAM" id="SSF49899">
    <property type="entry name" value="Concanavalin A-like lectins/glucanases"/>
    <property type="match status" value="1"/>
</dbReference>
<keyword evidence="1" id="KW-0677">Repeat</keyword>
<dbReference type="EMBL" id="CAJPEX010004597">
    <property type="protein sequence ID" value="CAG0923111.1"/>
    <property type="molecule type" value="Genomic_DNA"/>
</dbReference>
<feature type="compositionally biased region" description="Low complexity" evidence="2">
    <location>
        <begin position="306"/>
        <end position="316"/>
    </location>
</feature>
<dbReference type="AlphaFoldDB" id="A0A7R9BYD6"/>
<dbReference type="PANTHER" id="PTHR24637:SF421">
    <property type="entry name" value="CUTICLE COLLAGEN DPY-2"/>
    <property type="match status" value="1"/>
</dbReference>
<keyword evidence="5" id="KW-1185">Reference proteome</keyword>
<sequence length="337" mass="36715">MCFLFLKKDYNGVFGEVAGPCADYKPGEDDLQAFDFIRKFNLDVMEREHPGVTKVRGSNKIQSAYRLSKDADLNLPTRSIFPLGLPDKFSFIATFRQRKVSRVSWDIIRMVDMQGNPQFAVTLAPRDNAVQFSIMSIEGNLMTVSFPEIKVFDEKWHKLHFGIFRDVNTRIVLYSDCQEVGSQVLDLPIGPIDVNGRTLISKTQGQRDRTVLIDLQWMVINCDPTRPERETCDELPAPEPEETALPQVQGPMCDVTCPPGTPGYNGTDGPPGPRGFPGLQGIAGVPGFPGVKGDPGIPGFPGPPGASGLPGLRGTPGLTGGPGLKGERGISGERGEM</sequence>
<dbReference type="InterPro" id="IPR048287">
    <property type="entry name" value="TSPN-like_N"/>
</dbReference>
<protein>
    <recommendedName>
        <fullName evidence="3">Thrombospondin-like N-terminal domain-containing protein</fullName>
    </recommendedName>
</protein>
<dbReference type="OrthoDB" id="5983381at2759"/>
<dbReference type="PANTHER" id="PTHR24637">
    <property type="entry name" value="COLLAGEN"/>
    <property type="match status" value="1"/>
</dbReference>
<reference evidence="4" key="1">
    <citation type="submission" date="2020-11" db="EMBL/GenBank/DDBJ databases">
        <authorList>
            <person name="Tran Van P."/>
        </authorList>
    </citation>
    <scope>NUCLEOTIDE SEQUENCE</scope>
</reference>
<proteinExistence type="predicted"/>
<feature type="non-terminal residue" evidence="4">
    <location>
        <position position="1"/>
    </location>
</feature>
<feature type="compositionally biased region" description="Basic and acidic residues" evidence="2">
    <location>
        <begin position="325"/>
        <end position="337"/>
    </location>
</feature>
<evidence type="ECO:0000313" key="4">
    <source>
        <dbReference type="EMBL" id="CAD7282959.1"/>
    </source>
</evidence>
<organism evidence="4">
    <name type="scientific">Notodromas monacha</name>
    <dbReference type="NCBI Taxonomy" id="399045"/>
    <lineage>
        <taxon>Eukaryota</taxon>
        <taxon>Metazoa</taxon>
        <taxon>Ecdysozoa</taxon>
        <taxon>Arthropoda</taxon>
        <taxon>Crustacea</taxon>
        <taxon>Oligostraca</taxon>
        <taxon>Ostracoda</taxon>
        <taxon>Podocopa</taxon>
        <taxon>Podocopida</taxon>
        <taxon>Cypridocopina</taxon>
        <taxon>Cypridoidea</taxon>
        <taxon>Cyprididae</taxon>
        <taxon>Notodromas</taxon>
    </lineage>
</organism>
<dbReference type="SMART" id="SM00210">
    <property type="entry name" value="TSPN"/>
    <property type="match status" value="1"/>
</dbReference>
<evidence type="ECO:0000256" key="1">
    <source>
        <dbReference type="ARBA" id="ARBA00022737"/>
    </source>
</evidence>
<feature type="region of interest" description="Disordered" evidence="2">
    <location>
        <begin position="294"/>
        <end position="337"/>
    </location>
</feature>
<dbReference type="EMBL" id="OA886634">
    <property type="protein sequence ID" value="CAD7282959.1"/>
    <property type="molecule type" value="Genomic_DNA"/>
</dbReference>
<name>A0A7R9BYD6_9CRUS</name>
<dbReference type="Gene3D" id="2.60.120.200">
    <property type="match status" value="1"/>
</dbReference>
<dbReference type="Proteomes" id="UP000678499">
    <property type="component" value="Unassembled WGS sequence"/>
</dbReference>
<feature type="domain" description="Thrombospondin-like N-terminal" evidence="3">
    <location>
        <begin position="27"/>
        <end position="224"/>
    </location>
</feature>
<dbReference type="Pfam" id="PF01391">
    <property type="entry name" value="Collagen"/>
    <property type="match status" value="1"/>
</dbReference>
<gene>
    <name evidence="4" type="ORF">NMOB1V02_LOCUS10577</name>
</gene>
<dbReference type="InterPro" id="IPR013320">
    <property type="entry name" value="ConA-like_dom_sf"/>
</dbReference>
<accession>A0A7R9BYD6</accession>
<dbReference type="InterPro" id="IPR008160">
    <property type="entry name" value="Collagen"/>
</dbReference>
<evidence type="ECO:0000259" key="3">
    <source>
        <dbReference type="SMART" id="SM00210"/>
    </source>
</evidence>